<comment type="caution">
    <text evidence="3">The sequence shown here is derived from an EMBL/GenBank/DDBJ whole genome shotgun (WGS) entry which is preliminary data.</text>
</comment>
<dbReference type="EMBL" id="SKBN01000290">
    <property type="protein sequence ID" value="TGJ79406.1"/>
    <property type="molecule type" value="Genomic_DNA"/>
</dbReference>
<dbReference type="InterPro" id="IPR036291">
    <property type="entry name" value="NAD(P)-bd_dom_sf"/>
</dbReference>
<proteinExistence type="predicted"/>
<dbReference type="SUPFAM" id="SSF50129">
    <property type="entry name" value="GroES-like"/>
    <property type="match status" value="1"/>
</dbReference>
<feature type="domain" description="Enoyl reductase (ER)" evidence="2">
    <location>
        <begin position="578"/>
        <end position="766"/>
    </location>
</feature>
<evidence type="ECO:0000259" key="2">
    <source>
        <dbReference type="SMART" id="SM00829"/>
    </source>
</evidence>
<evidence type="ECO:0000256" key="1">
    <source>
        <dbReference type="ARBA" id="ARBA00022679"/>
    </source>
</evidence>
<name>A0A4Z0YP87_9PEZI</name>
<reference evidence="3 4" key="1">
    <citation type="submission" date="2019-03" db="EMBL/GenBank/DDBJ databases">
        <title>Draft genome sequence of Xylaria hypoxylon DSM 108379, a ubiquitous saprotrophic-parasitic fungi on hardwood.</title>
        <authorList>
            <person name="Buettner E."/>
            <person name="Leonhardt S."/>
            <person name="Gebauer A.M."/>
            <person name="Liers C."/>
            <person name="Hofrichter M."/>
            <person name="Kellner H."/>
        </authorList>
    </citation>
    <scope>NUCLEOTIDE SEQUENCE [LARGE SCALE GENOMIC DNA]</scope>
    <source>
        <strain evidence="3 4">DSM 108379</strain>
    </source>
</reference>
<keyword evidence="1" id="KW-0808">Transferase</keyword>
<dbReference type="InterPro" id="IPR029063">
    <property type="entry name" value="SAM-dependent_MTases_sf"/>
</dbReference>
<dbReference type="CDD" id="cd05195">
    <property type="entry name" value="enoyl_red"/>
    <property type="match status" value="1"/>
</dbReference>
<dbReference type="SMART" id="SM00829">
    <property type="entry name" value="PKS_ER"/>
    <property type="match status" value="1"/>
</dbReference>
<dbReference type="InterPro" id="IPR056501">
    <property type="entry name" value="NAD-bd_HRPKS_sdrA"/>
</dbReference>
<dbReference type="GO" id="GO:0016740">
    <property type="term" value="F:transferase activity"/>
    <property type="evidence" value="ECO:0007669"/>
    <property type="project" value="UniProtKB-KW"/>
</dbReference>
<dbReference type="SUPFAM" id="SSF51735">
    <property type="entry name" value="NAD(P)-binding Rossmann-fold domains"/>
    <property type="match status" value="1"/>
</dbReference>
<dbReference type="InterPro" id="IPR013217">
    <property type="entry name" value="Methyltransf_12"/>
</dbReference>
<sequence>MHQYCGKIRTATSEPKDWYVNVRLMLLAFIHQAFEDMKISNEKPIQSMERYAKWLQGQIDGYWTAASIHPDRTFPSLPSGERLQKMADEYTASGYRGAVGVLIGQKLREILVGQVDPLEALFADPQYLANVYEEVIITGKSFQMVCCYIDALIHKDPGLRFLEVGAGTGAATALLFETIAEPSPRYAEYVFTDVSGYFLPLAQQRFKMHDRIDYRILDIEDDLETQGFTPGTFDVVVAAHVLHATKDLSKTLSNVRKLLKPGGKLILVEFTTPDEVDTGFVWGSLPGWWLGSEAFREQSAVVDESRWDSLLKTAGFLGTDQVFKDWDTETCHRWSTMVSSAVLQENLNGGHEKTHSTMELATPNPFLIVSDAAGDLELDIAGMLQGSPDRLQQLGTPDLVTLSQVDSMVDHLESRICILLADITRPHLPDPDSRAFQSFQKIILRARTILWVQMYDDQSNTPPNWAIMEGLSRVCRSENPFMKIITLTFECSGDNQANRVVTHIRKVLSVTSSNLDVAAESMQLEEQEYKEVSGLLCVNRLRQAKYLDEHVFTRTHSSVRHQNFVSSPPLKLDIQTPGLLDTIEWRPDTTIYGALLSDEVEIQVQAIDVNFKDCLTMLGRVNADTLGSDCAGLVTRVGEMVEHVKAGDRAAAGWLGTYQSFVRVPQSYVAKIPDKLSMEEAAGVPTAFCTAYHSLYNVANLRKDETILIHAAAGGTGQAAVQIAMHIGARILATVGSAAKRAFLVERYGIPKEHIFYSRDASFVDV</sequence>
<keyword evidence="4" id="KW-1185">Reference proteome</keyword>
<dbReference type="GO" id="GO:0016491">
    <property type="term" value="F:oxidoreductase activity"/>
    <property type="evidence" value="ECO:0007669"/>
    <property type="project" value="InterPro"/>
</dbReference>
<dbReference type="Proteomes" id="UP000297716">
    <property type="component" value="Unassembled WGS sequence"/>
</dbReference>
<organism evidence="3 4">
    <name type="scientific">Xylaria hypoxylon</name>
    <dbReference type="NCBI Taxonomy" id="37992"/>
    <lineage>
        <taxon>Eukaryota</taxon>
        <taxon>Fungi</taxon>
        <taxon>Dikarya</taxon>
        <taxon>Ascomycota</taxon>
        <taxon>Pezizomycotina</taxon>
        <taxon>Sordariomycetes</taxon>
        <taxon>Xylariomycetidae</taxon>
        <taxon>Xylariales</taxon>
        <taxon>Xylariaceae</taxon>
        <taxon>Xylaria</taxon>
    </lineage>
</organism>
<dbReference type="Pfam" id="PF08240">
    <property type="entry name" value="ADH_N"/>
    <property type="match status" value="1"/>
</dbReference>
<accession>A0A4Z0YP87</accession>
<dbReference type="AlphaFoldDB" id="A0A4Z0YP87"/>
<dbReference type="Pfam" id="PF23114">
    <property type="entry name" value="NAD-bd_HRPKS_sdrA"/>
    <property type="match status" value="1"/>
</dbReference>
<dbReference type="InterPro" id="IPR013154">
    <property type="entry name" value="ADH-like_N"/>
</dbReference>
<dbReference type="InterPro" id="IPR050444">
    <property type="entry name" value="Polyketide_Synthase"/>
</dbReference>
<protein>
    <recommendedName>
        <fullName evidence="2">Enoyl reductase (ER) domain-containing protein</fullName>
    </recommendedName>
</protein>
<dbReference type="PANTHER" id="PTHR45681:SF6">
    <property type="entry name" value="POLYKETIDE SYNTHASE 37"/>
    <property type="match status" value="1"/>
</dbReference>
<dbReference type="STRING" id="37992.A0A4Z0YP87"/>
<dbReference type="Pfam" id="PF08242">
    <property type="entry name" value="Methyltransf_12"/>
    <property type="match status" value="1"/>
</dbReference>
<dbReference type="InterPro" id="IPR011032">
    <property type="entry name" value="GroES-like_sf"/>
</dbReference>
<dbReference type="PANTHER" id="PTHR45681">
    <property type="entry name" value="POLYKETIDE SYNTHASE 44-RELATED"/>
    <property type="match status" value="1"/>
</dbReference>
<dbReference type="Gene3D" id="3.90.180.10">
    <property type="entry name" value="Medium-chain alcohol dehydrogenases, catalytic domain"/>
    <property type="match status" value="1"/>
</dbReference>
<dbReference type="OrthoDB" id="329835at2759"/>
<dbReference type="Gene3D" id="3.40.50.150">
    <property type="entry name" value="Vaccinia Virus protein VP39"/>
    <property type="match status" value="1"/>
</dbReference>
<gene>
    <name evidence="3" type="ORF">E0Z10_g9358</name>
</gene>
<dbReference type="InterPro" id="IPR020843">
    <property type="entry name" value="ER"/>
</dbReference>
<dbReference type="SUPFAM" id="SSF53335">
    <property type="entry name" value="S-adenosyl-L-methionine-dependent methyltransferases"/>
    <property type="match status" value="1"/>
</dbReference>
<evidence type="ECO:0000313" key="4">
    <source>
        <dbReference type="Proteomes" id="UP000297716"/>
    </source>
</evidence>
<dbReference type="CDD" id="cd02440">
    <property type="entry name" value="AdoMet_MTases"/>
    <property type="match status" value="1"/>
</dbReference>
<evidence type="ECO:0000313" key="3">
    <source>
        <dbReference type="EMBL" id="TGJ79406.1"/>
    </source>
</evidence>